<dbReference type="GeneID" id="24108816"/>
<dbReference type="InterPro" id="IPR023401">
    <property type="entry name" value="ODC_N"/>
</dbReference>
<gene>
    <name evidence="2" type="ORF">PHSY_003528</name>
</gene>
<dbReference type="GO" id="GO:0005737">
    <property type="term" value="C:cytoplasm"/>
    <property type="evidence" value="ECO:0007669"/>
    <property type="project" value="TreeGrafter"/>
</dbReference>
<evidence type="ECO:0008006" key="4">
    <source>
        <dbReference type="Google" id="ProtNLM"/>
    </source>
</evidence>
<dbReference type="Gene3D" id="3.40.50.720">
    <property type="entry name" value="NAD(P)-binding Rossmann-like Domain"/>
    <property type="match status" value="1"/>
</dbReference>
<dbReference type="EMBL" id="DF238799">
    <property type="protein sequence ID" value="GAC95950.1"/>
    <property type="molecule type" value="Genomic_DNA"/>
</dbReference>
<dbReference type="SUPFAM" id="SSF51735">
    <property type="entry name" value="NAD(P)-binding Rossmann-fold domains"/>
    <property type="match status" value="1"/>
</dbReference>
<protein>
    <recommendedName>
        <fullName evidence="4">Ornithine cyclodeaminase</fullName>
    </recommendedName>
</protein>
<organism evidence="2 3">
    <name type="scientific">Pseudozyma hubeiensis (strain SY62)</name>
    <name type="common">Yeast</name>
    <dbReference type="NCBI Taxonomy" id="1305764"/>
    <lineage>
        <taxon>Eukaryota</taxon>
        <taxon>Fungi</taxon>
        <taxon>Dikarya</taxon>
        <taxon>Basidiomycota</taxon>
        <taxon>Ustilaginomycotina</taxon>
        <taxon>Ustilaginomycetes</taxon>
        <taxon>Ustilaginales</taxon>
        <taxon>Ustilaginaceae</taxon>
        <taxon>Pseudozyma</taxon>
    </lineage>
</organism>
<dbReference type="InterPro" id="IPR036291">
    <property type="entry name" value="NAD(P)-bd_dom_sf"/>
</dbReference>
<dbReference type="InterPro" id="IPR003462">
    <property type="entry name" value="ODC_Mu_crystall"/>
</dbReference>
<reference evidence="3" key="1">
    <citation type="journal article" date="2013" name="Genome Announc.">
        <title>Draft genome sequence of the basidiomycetous yeast-like fungus Pseudozyma hubeiensis SY62, which produces an abundant amount of the biosurfactant mannosylerythritol lipids.</title>
        <authorList>
            <person name="Konishi M."/>
            <person name="Hatada Y."/>
            <person name="Horiuchi J."/>
        </authorList>
    </citation>
    <scope>NUCLEOTIDE SEQUENCE [LARGE SCALE GENOMIC DNA]</scope>
    <source>
        <strain evidence="3">SY62</strain>
    </source>
</reference>
<accession>R9PCZ8</accession>
<name>R9PCZ8_PSEHS</name>
<dbReference type="RefSeq" id="XP_012189537.1">
    <property type="nucleotide sequence ID" value="XM_012334147.1"/>
</dbReference>
<comment type="similarity">
    <text evidence="1">Belongs to the ornithine cyclodeaminase/mu-crystallin family.</text>
</comment>
<proteinExistence type="inferred from homology"/>
<evidence type="ECO:0000313" key="2">
    <source>
        <dbReference type="EMBL" id="GAC95950.1"/>
    </source>
</evidence>
<dbReference type="AlphaFoldDB" id="R9PCZ8"/>
<sequence>MRIISDTEVTTHILPRLTLSSLLHSQALAFLSPTSQCPARISLSTPNYTQLFMPARTSTPSSVIKIVSVPSGANAVSGISGVNIVFDDETGKVSWTVGSSCLTALRTAGGSLMSSILVFGGSDKGEVRECVVFGDGMQSVFHVWLHLRYFAGLQRITVVVGSHRTVSPEQVEEKGAQFRSHLEDLCKTSPEATASWTMRCIPAQQQEEVKVALQSSQLIFTCTPSTQPLFPHEYLSDCKQRKHICAVGSYKPSMCELPADLVRSASEIRAGLMVDSIEACASEAGCLTQALGQERLKESCVELSKLLPPVEEEGHESDYLAKLERQASEFGGGGVAEEKGKGGIVSVFKSVGVGLQDVEVTKLVVRLAGDVGTEVAF</sequence>
<dbReference type="STRING" id="1305764.R9PCZ8"/>
<evidence type="ECO:0000256" key="1">
    <source>
        <dbReference type="ARBA" id="ARBA00008903"/>
    </source>
</evidence>
<dbReference type="eggNOG" id="KOG3007">
    <property type="taxonomic scope" value="Eukaryota"/>
</dbReference>
<dbReference type="Gene3D" id="3.30.1780.10">
    <property type="entry name" value="ornithine cyclodeaminase, domain 1"/>
    <property type="match status" value="1"/>
</dbReference>
<dbReference type="PANTHER" id="PTHR13812">
    <property type="entry name" value="KETIMINE REDUCTASE MU-CRYSTALLIN"/>
    <property type="match status" value="1"/>
</dbReference>
<dbReference type="PANTHER" id="PTHR13812:SF19">
    <property type="entry name" value="KETIMINE REDUCTASE MU-CRYSTALLIN"/>
    <property type="match status" value="1"/>
</dbReference>
<evidence type="ECO:0000313" key="3">
    <source>
        <dbReference type="Proteomes" id="UP000014071"/>
    </source>
</evidence>
<dbReference type="OrthoDB" id="41492at2759"/>
<keyword evidence="3" id="KW-1185">Reference proteome</keyword>
<dbReference type="HOGENOM" id="CLU_042088_0_1_1"/>
<dbReference type="Proteomes" id="UP000014071">
    <property type="component" value="Unassembled WGS sequence"/>
</dbReference>